<reference evidence="8" key="1">
    <citation type="submission" date="2018-05" db="EMBL/GenBank/DDBJ databases">
        <authorList>
            <person name="Lanie J.A."/>
            <person name="Ng W.-L."/>
            <person name="Kazmierczak K.M."/>
            <person name="Andrzejewski T.M."/>
            <person name="Davidsen T.M."/>
            <person name="Wayne K.J."/>
            <person name="Tettelin H."/>
            <person name="Glass J.I."/>
            <person name="Rusch D."/>
            <person name="Podicherti R."/>
            <person name="Tsui H.-C.T."/>
            <person name="Winkler M.E."/>
        </authorList>
    </citation>
    <scope>NUCLEOTIDE SEQUENCE</scope>
</reference>
<comment type="similarity">
    <text evidence="3">Belongs to the class-III pyridoxal-phosphate-dependent aminotransferase family. HemL subfamily.</text>
</comment>
<dbReference type="NCBIfam" id="NF000818">
    <property type="entry name" value="PRK00062.1"/>
    <property type="match status" value="1"/>
</dbReference>
<dbReference type="InterPro" id="IPR015422">
    <property type="entry name" value="PyrdxlP-dep_Trfase_small"/>
</dbReference>
<dbReference type="Gene3D" id="3.40.640.10">
    <property type="entry name" value="Type I PLP-dependent aspartate aminotransferase-like (Major domain)"/>
    <property type="match status" value="1"/>
</dbReference>
<evidence type="ECO:0000256" key="1">
    <source>
        <dbReference type="ARBA" id="ARBA00001933"/>
    </source>
</evidence>
<protein>
    <recommendedName>
        <fullName evidence="4">glutamate-1-semialdehyde 2,1-aminomutase</fullName>
        <ecNumber evidence="4">5.4.3.8</ecNumber>
    </recommendedName>
</protein>
<dbReference type="GO" id="GO:0042286">
    <property type="term" value="F:glutamate-1-semialdehyde 2,1-aminomutase activity"/>
    <property type="evidence" value="ECO:0007669"/>
    <property type="project" value="UniProtKB-EC"/>
</dbReference>
<dbReference type="HAMAP" id="MF_00375">
    <property type="entry name" value="HemL_aminotrans_3"/>
    <property type="match status" value="1"/>
</dbReference>
<comment type="cofactor">
    <cofactor evidence="1">
        <name>pyridoxal 5'-phosphate</name>
        <dbReference type="ChEBI" id="CHEBI:597326"/>
    </cofactor>
</comment>
<dbReference type="Pfam" id="PF00202">
    <property type="entry name" value="Aminotran_3"/>
    <property type="match status" value="1"/>
</dbReference>
<dbReference type="InterPro" id="IPR004639">
    <property type="entry name" value="4pyrrol_synth_GluAld_NH2Trfase"/>
</dbReference>
<keyword evidence="6" id="KW-0413">Isomerase</keyword>
<dbReference type="InterPro" id="IPR049704">
    <property type="entry name" value="Aminotrans_3_PPA_site"/>
</dbReference>
<dbReference type="SUPFAM" id="SSF53383">
    <property type="entry name" value="PLP-dependent transferases"/>
    <property type="match status" value="1"/>
</dbReference>
<dbReference type="FunFam" id="3.40.640.10:FF:000021">
    <property type="entry name" value="Glutamate-1-semialdehyde 2,1-aminomutase"/>
    <property type="match status" value="1"/>
</dbReference>
<dbReference type="InterPro" id="IPR005814">
    <property type="entry name" value="Aminotrans_3"/>
</dbReference>
<organism evidence="8">
    <name type="scientific">marine metagenome</name>
    <dbReference type="NCBI Taxonomy" id="408172"/>
    <lineage>
        <taxon>unclassified sequences</taxon>
        <taxon>metagenomes</taxon>
        <taxon>ecological metagenomes</taxon>
    </lineage>
</organism>
<evidence type="ECO:0000256" key="7">
    <source>
        <dbReference type="ARBA" id="ARBA00023244"/>
    </source>
</evidence>
<dbReference type="GO" id="GO:0030170">
    <property type="term" value="F:pyridoxal phosphate binding"/>
    <property type="evidence" value="ECO:0007669"/>
    <property type="project" value="InterPro"/>
</dbReference>
<name>A0A381R162_9ZZZZ</name>
<dbReference type="PIRSF" id="PIRSF000521">
    <property type="entry name" value="Transaminase_4ab_Lys_Orn"/>
    <property type="match status" value="1"/>
</dbReference>
<keyword evidence="7" id="KW-0627">Porphyrin biosynthesis</keyword>
<dbReference type="CDD" id="cd00610">
    <property type="entry name" value="OAT_like"/>
    <property type="match status" value="1"/>
</dbReference>
<dbReference type="InterPro" id="IPR015421">
    <property type="entry name" value="PyrdxlP-dep_Trfase_major"/>
</dbReference>
<dbReference type="AlphaFoldDB" id="A0A381R162"/>
<keyword evidence="5" id="KW-0663">Pyridoxal phosphate</keyword>
<gene>
    <name evidence="8" type="ORF">METZ01_LOCUS38286</name>
</gene>
<sequence length="404" mass="43051">VRAFHAVGGEPIVIRSGRGALIEDVDGRTYVDFVCSWGPLILGHAHQAVVEAVRQAAERGTTYGALCELEIELAETVTSLYPGLEKVRFVSSGTEATMSAIRLARGVTGRDVIVKFSGCYHGHADHLLVAAGSGLATFGQPDSAGVPESFASQTRILPLDDDEALETLFHQEGDNIAAVIVEPIPANNGLLLQRKAFLRKLRNLTQKHGALLLFDEVISGFRVGAGGAAELFGITPDLATFGKVIGGGLPVGGFGGAGTIMDNLAPEGPVYQAGTLSGNPVAMAAGLETLRTLKREQGWQKLETAGKKLETMLTPILEASKTPVQLVRCASVFWLAFQGGAAPRRADAIEPRAAKNYRRFFHLMLENGVYLAPSSYEVGFLSLAHEEKHLQHLCNSISAALDKM</sequence>
<evidence type="ECO:0000256" key="3">
    <source>
        <dbReference type="ARBA" id="ARBA00008981"/>
    </source>
</evidence>
<dbReference type="PANTHER" id="PTHR43713">
    <property type="entry name" value="GLUTAMATE-1-SEMIALDEHYDE 2,1-AMINOMUTASE"/>
    <property type="match status" value="1"/>
</dbReference>
<proteinExistence type="inferred from homology"/>
<dbReference type="EC" id="5.4.3.8" evidence="4"/>
<dbReference type="PANTHER" id="PTHR43713:SF3">
    <property type="entry name" value="GLUTAMATE-1-SEMIALDEHYDE 2,1-AMINOMUTASE 1, CHLOROPLASTIC-RELATED"/>
    <property type="match status" value="1"/>
</dbReference>
<evidence type="ECO:0000313" key="8">
    <source>
        <dbReference type="EMBL" id="SUZ85432.1"/>
    </source>
</evidence>
<dbReference type="UniPathway" id="UPA00251">
    <property type="reaction ID" value="UER00317"/>
</dbReference>
<dbReference type="InterPro" id="IPR015424">
    <property type="entry name" value="PyrdxlP-dep_Trfase"/>
</dbReference>
<comment type="pathway">
    <text evidence="2">Porphyrin-containing compound metabolism; protoporphyrin-IX biosynthesis; 5-aminolevulinate from L-glutamyl-tRNA(Glu): step 2/2.</text>
</comment>
<dbReference type="Gene3D" id="3.90.1150.10">
    <property type="entry name" value="Aspartate Aminotransferase, domain 1"/>
    <property type="match status" value="1"/>
</dbReference>
<dbReference type="GO" id="GO:0008483">
    <property type="term" value="F:transaminase activity"/>
    <property type="evidence" value="ECO:0007669"/>
    <property type="project" value="InterPro"/>
</dbReference>
<evidence type="ECO:0000256" key="4">
    <source>
        <dbReference type="ARBA" id="ARBA00012143"/>
    </source>
</evidence>
<evidence type="ECO:0000256" key="6">
    <source>
        <dbReference type="ARBA" id="ARBA00023235"/>
    </source>
</evidence>
<dbReference type="GO" id="GO:0006782">
    <property type="term" value="P:protoporphyrinogen IX biosynthetic process"/>
    <property type="evidence" value="ECO:0007669"/>
    <property type="project" value="UniProtKB-UniPathway"/>
</dbReference>
<dbReference type="EMBL" id="UINC01001635">
    <property type="protein sequence ID" value="SUZ85432.1"/>
    <property type="molecule type" value="Genomic_DNA"/>
</dbReference>
<dbReference type="PROSITE" id="PS00600">
    <property type="entry name" value="AA_TRANSFER_CLASS_3"/>
    <property type="match status" value="1"/>
</dbReference>
<feature type="non-terminal residue" evidence="8">
    <location>
        <position position="1"/>
    </location>
</feature>
<evidence type="ECO:0000256" key="2">
    <source>
        <dbReference type="ARBA" id="ARBA00004819"/>
    </source>
</evidence>
<accession>A0A381R162</accession>
<evidence type="ECO:0000256" key="5">
    <source>
        <dbReference type="ARBA" id="ARBA00022898"/>
    </source>
</evidence>